<name>A0ABX4BNM5_FLAFR</name>
<dbReference type="EMBL" id="MUGV01000026">
    <property type="protein sequence ID" value="OXA77531.1"/>
    <property type="molecule type" value="Genomic_DNA"/>
</dbReference>
<protein>
    <recommendedName>
        <fullName evidence="3">Lipocalin-like domain-containing protein</fullName>
    </recommendedName>
</protein>
<evidence type="ECO:0008006" key="3">
    <source>
        <dbReference type="Google" id="ProtNLM"/>
    </source>
</evidence>
<proteinExistence type="predicted"/>
<evidence type="ECO:0000313" key="1">
    <source>
        <dbReference type="EMBL" id="OXA77531.1"/>
    </source>
</evidence>
<dbReference type="RefSeq" id="WP_074659173.1">
    <property type="nucleotide sequence ID" value="NZ_MUGV01000026.1"/>
</dbReference>
<sequence length="170" mass="20028">MKKIIIFSLFLLVPICLIAQTTITESLVKKILKESIVKKKNGRFTMSSDQSWNFSNTDSLYYKQDTINAIYYKSGKHKSHCESIIWTFYRKNAFILGSESLCKEPATRSVTIYPQDYFTIAIYKVEDEIMIDFFDQNKIIVESFKILEINNNNDYDEIILKRRFKPQFAN</sequence>
<gene>
    <name evidence="1" type="ORF">B0A65_15865</name>
</gene>
<dbReference type="Proteomes" id="UP000198382">
    <property type="component" value="Unassembled WGS sequence"/>
</dbReference>
<reference evidence="1 2" key="1">
    <citation type="submission" date="2016-11" db="EMBL/GenBank/DDBJ databases">
        <title>Whole genomes of Flavobacteriaceae.</title>
        <authorList>
            <person name="Stine C."/>
            <person name="Li C."/>
            <person name="Tadesse D."/>
        </authorList>
    </citation>
    <scope>NUCLEOTIDE SEQUENCE [LARGE SCALE GENOMIC DNA]</scope>
    <source>
        <strain evidence="1 2">DSM 15937</strain>
    </source>
</reference>
<comment type="caution">
    <text evidence="1">The sequence shown here is derived from an EMBL/GenBank/DDBJ whole genome shotgun (WGS) entry which is preliminary data.</text>
</comment>
<keyword evidence="2" id="KW-1185">Reference proteome</keyword>
<accession>A0ABX4BNM5</accession>
<organism evidence="1 2">
    <name type="scientific">Flavobacterium frigidimaris</name>
    <dbReference type="NCBI Taxonomy" id="262320"/>
    <lineage>
        <taxon>Bacteria</taxon>
        <taxon>Pseudomonadati</taxon>
        <taxon>Bacteroidota</taxon>
        <taxon>Flavobacteriia</taxon>
        <taxon>Flavobacteriales</taxon>
        <taxon>Flavobacteriaceae</taxon>
        <taxon>Flavobacterium</taxon>
    </lineage>
</organism>
<evidence type="ECO:0000313" key="2">
    <source>
        <dbReference type="Proteomes" id="UP000198382"/>
    </source>
</evidence>